<organism evidence="2 3">
    <name type="scientific">Phenylobacterium deserti</name>
    <dbReference type="NCBI Taxonomy" id="1914756"/>
    <lineage>
        <taxon>Bacteria</taxon>
        <taxon>Pseudomonadati</taxon>
        <taxon>Pseudomonadota</taxon>
        <taxon>Alphaproteobacteria</taxon>
        <taxon>Caulobacterales</taxon>
        <taxon>Caulobacteraceae</taxon>
        <taxon>Phenylobacterium</taxon>
    </lineage>
</organism>
<comment type="caution">
    <text evidence="2">The sequence shown here is derived from an EMBL/GenBank/DDBJ whole genome shotgun (WGS) entry which is preliminary data.</text>
</comment>
<evidence type="ECO:0000313" key="3">
    <source>
        <dbReference type="Proteomes" id="UP000249725"/>
    </source>
</evidence>
<accession>A0A328ARD1</accession>
<evidence type="ECO:0000256" key="1">
    <source>
        <dbReference type="SAM" id="Phobius"/>
    </source>
</evidence>
<name>A0A328ARD1_9CAUL</name>
<reference evidence="3" key="1">
    <citation type="submission" date="2018-05" db="EMBL/GenBank/DDBJ databases">
        <authorList>
            <person name="Li X."/>
        </authorList>
    </citation>
    <scope>NUCLEOTIDE SEQUENCE [LARGE SCALE GENOMIC DNA]</scope>
    <source>
        <strain evidence="3">YIM 73061</strain>
    </source>
</reference>
<dbReference type="Proteomes" id="UP000249725">
    <property type="component" value="Unassembled WGS sequence"/>
</dbReference>
<keyword evidence="1" id="KW-0472">Membrane</keyword>
<keyword evidence="1" id="KW-0812">Transmembrane</keyword>
<keyword evidence="1" id="KW-1133">Transmembrane helix</keyword>
<evidence type="ECO:0000313" key="2">
    <source>
        <dbReference type="EMBL" id="RAK56801.1"/>
    </source>
</evidence>
<dbReference type="AlphaFoldDB" id="A0A328ARD1"/>
<feature type="transmembrane region" description="Helical" evidence="1">
    <location>
        <begin position="41"/>
        <end position="63"/>
    </location>
</feature>
<dbReference type="RefSeq" id="WP_111513163.1">
    <property type="nucleotide sequence ID" value="NZ_QFYR01000001.1"/>
</dbReference>
<sequence>MDLFVTSAICAALLALAVGAGWMGARPPNPHKGPRLVPWRFIMVTTVAVLLMMVVHLVNLLGFTTGQGR</sequence>
<gene>
    <name evidence="2" type="ORF">DJ018_02165</name>
</gene>
<keyword evidence="3" id="KW-1185">Reference proteome</keyword>
<protein>
    <submittedName>
        <fullName evidence="2">Uncharacterized protein</fullName>
    </submittedName>
</protein>
<proteinExistence type="predicted"/>
<dbReference type="EMBL" id="QFYR01000001">
    <property type="protein sequence ID" value="RAK56801.1"/>
    <property type="molecule type" value="Genomic_DNA"/>
</dbReference>